<evidence type="ECO:0000256" key="2">
    <source>
        <dbReference type="ARBA" id="ARBA00007759"/>
    </source>
</evidence>
<evidence type="ECO:0000256" key="3">
    <source>
        <dbReference type="ARBA" id="ARBA00022475"/>
    </source>
</evidence>
<evidence type="ECO:0000259" key="9">
    <source>
        <dbReference type="Pfam" id="PF11203"/>
    </source>
</evidence>
<feature type="domain" description="Type VII secretion system protein EccE" evidence="9">
    <location>
        <begin position="180"/>
        <end position="288"/>
    </location>
</feature>
<feature type="compositionally biased region" description="Pro residues" evidence="7">
    <location>
        <begin position="308"/>
        <end position="319"/>
    </location>
</feature>
<dbReference type="InterPro" id="IPR021368">
    <property type="entry name" value="T7SS_EccE"/>
</dbReference>
<evidence type="ECO:0000256" key="5">
    <source>
        <dbReference type="ARBA" id="ARBA00022989"/>
    </source>
</evidence>
<evidence type="ECO:0000313" key="10">
    <source>
        <dbReference type="EMBL" id="BFO15810.1"/>
    </source>
</evidence>
<comment type="subcellular location">
    <subcellularLocation>
        <location evidence="1">Cell membrane</location>
    </subcellularLocation>
</comment>
<feature type="compositionally biased region" description="Low complexity" evidence="7">
    <location>
        <begin position="453"/>
        <end position="473"/>
    </location>
</feature>
<protein>
    <recommendedName>
        <fullName evidence="9">Type VII secretion system protein EccE domain-containing protein</fullName>
    </recommendedName>
</protein>
<dbReference type="Pfam" id="PF11203">
    <property type="entry name" value="EccE"/>
    <property type="match status" value="1"/>
</dbReference>
<sequence length="473" mass="50909">MLLEIAAAVLLVGWVAGPVVLVPAVVVAAVLVALATVRRRGRSLPEWLSTARALKARQRRAANAEVPPGTEPGLAPVLECAPALRTYSHGVRDRRPVGIIGDGTFVTAVVHVEADFTALRAERSRQPLPLGLVRDALEVDGIRLESAQIVLHTQPAPALHLPPQSVAVANYAPLQEQTEAPAVRITWIALKLDPELCPEAVAARGGGLAGAQKCVARAAHHLASRLTGAGFRTTVLDEEELIAALATSACANPLVTAEAGRTGTRERRTEESGRSWRCDNRRHTTYWIRRWPGTGGAAGCRCPSSWPGSPPFRRSPPPSASRWRTRRDRRSPCPGICGSRDAATTNWSRRAARWRIPHVRRGRVWRVWTGNSCPRCWPHCRWEVRGDDVHDTGGRWAAGPRRGRRGPGARGRSGGCSVASDLPGPGTGGTDCPWTRWTRSRCRSATTGSSRVSTPTAGPRSSGSTGPRRTTSS</sequence>
<dbReference type="NCBIfam" id="TIGR03923">
    <property type="entry name" value="T7SS_EccE"/>
    <property type="match status" value="1"/>
</dbReference>
<name>A0AAT9HF65_9ACTN</name>
<evidence type="ECO:0000256" key="8">
    <source>
        <dbReference type="SAM" id="Phobius"/>
    </source>
</evidence>
<keyword evidence="4 8" id="KW-0812">Transmembrane</keyword>
<evidence type="ECO:0000256" key="1">
    <source>
        <dbReference type="ARBA" id="ARBA00004236"/>
    </source>
</evidence>
<evidence type="ECO:0000256" key="4">
    <source>
        <dbReference type="ARBA" id="ARBA00022692"/>
    </source>
</evidence>
<keyword evidence="5 8" id="KW-1133">Transmembrane helix</keyword>
<feature type="transmembrane region" description="Helical" evidence="8">
    <location>
        <begin position="6"/>
        <end position="34"/>
    </location>
</feature>
<dbReference type="InterPro" id="IPR050051">
    <property type="entry name" value="EccE_dom"/>
</dbReference>
<reference evidence="10" key="2">
    <citation type="submission" date="2024-07" db="EMBL/GenBank/DDBJ databases">
        <title>Streptomyces haneummycinica sp. nov., a new antibiotic-producing actinobacterium isolated from marine sediment.</title>
        <authorList>
            <person name="Uemura M."/>
            <person name="Hamada M."/>
            <person name="Hirano S."/>
            <person name="Kobayashi K."/>
            <person name="Ohshiro T."/>
            <person name="Kobayashi T."/>
            <person name="Terahara T."/>
        </authorList>
    </citation>
    <scope>NUCLEOTIDE SEQUENCE</scope>
    <source>
        <strain evidence="10">KM77-8</strain>
    </source>
</reference>
<proteinExistence type="inferred from homology"/>
<dbReference type="AlphaFoldDB" id="A0AAT9HF65"/>
<accession>A0AAT9HF65</accession>
<evidence type="ECO:0000256" key="6">
    <source>
        <dbReference type="ARBA" id="ARBA00023136"/>
    </source>
</evidence>
<dbReference type="GO" id="GO:0005886">
    <property type="term" value="C:plasma membrane"/>
    <property type="evidence" value="ECO:0007669"/>
    <property type="project" value="UniProtKB-SubCell"/>
</dbReference>
<reference evidence="10" key="1">
    <citation type="submission" date="2024-06" db="EMBL/GenBank/DDBJ databases">
        <authorList>
            <consortium name="consrtm"/>
            <person name="Uemura M."/>
            <person name="Terahara T."/>
        </authorList>
    </citation>
    <scope>NUCLEOTIDE SEQUENCE</scope>
    <source>
        <strain evidence="10">KM77-8</strain>
    </source>
</reference>
<feature type="region of interest" description="Disordered" evidence="7">
    <location>
        <begin position="391"/>
        <end position="473"/>
    </location>
</feature>
<feature type="compositionally biased region" description="Polar residues" evidence="7">
    <location>
        <begin position="443"/>
        <end position="452"/>
    </location>
</feature>
<gene>
    <name evidence="10" type="ORF">SHKM778_21980</name>
</gene>
<feature type="region of interest" description="Disordered" evidence="7">
    <location>
        <begin position="306"/>
        <end position="335"/>
    </location>
</feature>
<keyword evidence="6 8" id="KW-0472">Membrane</keyword>
<comment type="similarity">
    <text evidence="2">Belongs to the EccE family.</text>
</comment>
<dbReference type="EMBL" id="AP035768">
    <property type="protein sequence ID" value="BFO15810.1"/>
    <property type="molecule type" value="Genomic_DNA"/>
</dbReference>
<keyword evidence="3" id="KW-1003">Cell membrane</keyword>
<evidence type="ECO:0000256" key="7">
    <source>
        <dbReference type="SAM" id="MobiDB-lite"/>
    </source>
</evidence>
<organism evidence="10">
    <name type="scientific">Streptomyces haneummycinicus</name>
    <dbReference type="NCBI Taxonomy" id="3074435"/>
    <lineage>
        <taxon>Bacteria</taxon>
        <taxon>Bacillati</taxon>
        <taxon>Actinomycetota</taxon>
        <taxon>Actinomycetes</taxon>
        <taxon>Kitasatosporales</taxon>
        <taxon>Streptomycetaceae</taxon>
        <taxon>Streptomyces</taxon>
    </lineage>
</organism>